<feature type="transmembrane region" description="Helical" evidence="6">
    <location>
        <begin position="6"/>
        <end position="32"/>
    </location>
</feature>
<keyword evidence="2" id="KW-1003">Cell membrane</keyword>
<name>U1NDZ9_9EURY</name>
<evidence type="ECO:0000256" key="6">
    <source>
        <dbReference type="SAM" id="Phobius"/>
    </source>
</evidence>
<dbReference type="PANTHER" id="PTHR30482">
    <property type="entry name" value="HIGH-AFFINITY BRANCHED-CHAIN AMINO ACID TRANSPORT SYSTEM PERMEASE"/>
    <property type="match status" value="1"/>
</dbReference>
<sequence length="356" mass="37720">MSVINLIILISLPGWGSFILTALTIAAIYSLLTLGLNIHYGYTGLINFGHVAFFSAGAYTAALLTVPPAAQTVGAEYIFGLNLPMPLGLPISLIGAAIAGGLLSICIGMTSARLSSHYLAIATFALAGIFSSVLENEAWLTNGSFGLNNVPRPGRATMGATEWELLYFIFVVLMLVGVLIVLTRLSNSPFGRLLKGVRENEDAAKMLGKNITQVKLTSFAIGGAVAGLAGGLYAHYIGSVVVQQFVPSVTFTIWAALLLGGVASNSGAILGAFLLVGFQESTRFLTNIYDGLLVVLPEIMTSVLRVAVQPFPDHPSFVPSLRFVVIGVLIVFVIRYRPEGVLGDSREIEAIGEEEQ</sequence>
<evidence type="ECO:0000256" key="3">
    <source>
        <dbReference type="ARBA" id="ARBA00022692"/>
    </source>
</evidence>
<feature type="transmembrane region" description="Helical" evidence="6">
    <location>
        <begin position="251"/>
        <end position="276"/>
    </location>
</feature>
<evidence type="ECO:0000256" key="1">
    <source>
        <dbReference type="ARBA" id="ARBA00004651"/>
    </source>
</evidence>
<keyword evidence="5 6" id="KW-0472">Membrane</keyword>
<feature type="transmembrane region" description="Helical" evidence="6">
    <location>
        <begin position="288"/>
        <end position="308"/>
    </location>
</feature>
<evidence type="ECO:0000256" key="4">
    <source>
        <dbReference type="ARBA" id="ARBA00022989"/>
    </source>
</evidence>
<dbReference type="InterPro" id="IPR001851">
    <property type="entry name" value="ABC_transp_permease"/>
</dbReference>
<dbReference type="STRING" id="1238425.J07HQW2_01410"/>
<evidence type="ECO:0000256" key="2">
    <source>
        <dbReference type="ARBA" id="ARBA00022475"/>
    </source>
</evidence>
<organism evidence="7 8">
    <name type="scientific">Haloquadratum walsbyi J07HQW2</name>
    <dbReference type="NCBI Taxonomy" id="1238425"/>
    <lineage>
        <taxon>Archaea</taxon>
        <taxon>Methanobacteriati</taxon>
        <taxon>Methanobacteriota</taxon>
        <taxon>Stenosarchaea group</taxon>
        <taxon>Halobacteria</taxon>
        <taxon>Halobacteriales</taxon>
        <taxon>Haloferacaceae</taxon>
        <taxon>Haloquadratum</taxon>
    </lineage>
</organism>
<evidence type="ECO:0000256" key="5">
    <source>
        <dbReference type="ARBA" id="ARBA00023136"/>
    </source>
</evidence>
<keyword evidence="4 6" id="KW-1133">Transmembrane helix</keyword>
<feature type="transmembrane region" description="Helical" evidence="6">
    <location>
        <begin position="216"/>
        <end position="236"/>
    </location>
</feature>
<dbReference type="GO" id="GO:0015658">
    <property type="term" value="F:branched-chain amino acid transmembrane transporter activity"/>
    <property type="evidence" value="ECO:0007669"/>
    <property type="project" value="InterPro"/>
</dbReference>
<dbReference type="AlphaFoldDB" id="U1NDZ9"/>
<dbReference type="Proteomes" id="UP000030710">
    <property type="component" value="Unassembled WGS sequence"/>
</dbReference>
<evidence type="ECO:0000313" key="7">
    <source>
        <dbReference type="EMBL" id="ERG94968.1"/>
    </source>
</evidence>
<accession>U1NDZ9</accession>
<dbReference type="GO" id="GO:0005886">
    <property type="term" value="C:plasma membrane"/>
    <property type="evidence" value="ECO:0007669"/>
    <property type="project" value="UniProtKB-SubCell"/>
</dbReference>
<keyword evidence="3 6" id="KW-0812">Transmembrane</keyword>
<proteinExistence type="predicted"/>
<dbReference type="RefSeq" id="WP_021054459.1">
    <property type="nucleotide sequence ID" value="NZ_KE356561.1"/>
</dbReference>
<feature type="transmembrane region" description="Helical" evidence="6">
    <location>
        <begin position="320"/>
        <end position="336"/>
    </location>
</feature>
<protein>
    <submittedName>
        <fullName evidence="7">ABC-type branched-chain amino acid transport system, permease component</fullName>
    </submittedName>
</protein>
<dbReference type="InterPro" id="IPR043428">
    <property type="entry name" value="LivM-like"/>
</dbReference>
<reference evidence="7 8" key="1">
    <citation type="journal article" date="2013" name="PLoS ONE">
        <title>Assembly-driven community genomics of a hypersaline microbial ecosystem.</title>
        <authorList>
            <person name="Podell S."/>
            <person name="Ugalde J.A."/>
            <person name="Narasingarao P."/>
            <person name="Banfield J.F."/>
            <person name="Heidelberg K.B."/>
            <person name="Allen E.E."/>
        </authorList>
    </citation>
    <scope>NUCLEOTIDE SEQUENCE [LARGE SCALE GENOMIC DNA]</scope>
    <source>
        <strain evidence="8">J07HQW2</strain>
    </source>
</reference>
<dbReference type="eggNOG" id="arCOG01273">
    <property type="taxonomic scope" value="Archaea"/>
</dbReference>
<dbReference type="CDD" id="cd06581">
    <property type="entry name" value="TM_PBP1_LivM_like"/>
    <property type="match status" value="1"/>
</dbReference>
<feature type="transmembrane region" description="Helical" evidence="6">
    <location>
        <begin position="87"/>
        <end position="109"/>
    </location>
</feature>
<feature type="transmembrane region" description="Helical" evidence="6">
    <location>
        <begin position="165"/>
        <end position="185"/>
    </location>
</feature>
<comment type="subcellular location">
    <subcellularLocation>
        <location evidence="1">Cell membrane</location>
        <topology evidence="1">Multi-pass membrane protein</topology>
    </subcellularLocation>
</comment>
<dbReference type="EMBL" id="KE356561">
    <property type="protein sequence ID" value="ERG94968.1"/>
    <property type="molecule type" value="Genomic_DNA"/>
</dbReference>
<gene>
    <name evidence="7" type="ORF">J07HQW2_01410</name>
</gene>
<feature type="transmembrane region" description="Helical" evidence="6">
    <location>
        <begin position="116"/>
        <end position="134"/>
    </location>
</feature>
<feature type="transmembrane region" description="Helical" evidence="6">
    <location>
        <begin position="44"/>
        <end position="67"/>
    </location>
</feature>
<dbReference type="PANTHER" id="PTHR30482:SF1">
    <property type="entry name" value="BRANCHED-CHAIN AMINO ACID TRANSPORT PERMEASE PROTEIN LIVM-RELATED"/>
    <property type="match status" value="1"/>
</dbReference>
<dbReference type="Pfam" id="PF02653">
    <property type="entry name" value="BPD_transp_2"/>
    <property type="match status" value="1"/>
</dbReference>
<evidence type="ECO:0000313" key="8">
    <source>
        <dbReference type="Proteomes" id="UP000030710"/>
    </source>
</evidence>
<dbReference type="HOGENOM" id="CLU_031365_1_0_2"/>